<keyword evidence="3 4" id="KW-0663">Pyridoxal phosphate</keyword>
<dbReference type="GO" id="GO:0000271">
    <property type="term" value="P:polysaccharide biosynthetic process"/>
    <property type="evidence" value="ECO:0007669"/>
    <property type="project" value="TreeGrafter"/>
</dbReference>
<name>A0A8G2BZV0_DESNO</name>
<keyword evidence="6" id="KW-1185">Reference proteome</keyword>
<organism evidence="5 6">
    <name type="scientific">Desulfomicrobium norvegicum (strain DSM 1741 / NCIMB 8310)</name>
    <name type="common">Desulfovibrio baculatus (strain Norway 4)</name>
    <name type="synonym">Desulfovibrio desulfuricans (strain Norway 4)</name>
    <dbReference type="NCBI Taxonomy" id="52561"/>
    <lineage>
        <taxon>Bacteria</taxon>
        <taxon>Pseudomonadati</taxon>
        <taxon>Thermodesulfobacteriota</taxon>
        <taxon>Desulfovibrionia</taxon>
        <taxon>Desulfovibrionales</taxon>
        <taxon>Desulfomicrobiaceae</taxon>
        <taxon>Desulfomicrobium</taxon>
    </lineage>
</organism>
<dbReference type="RefSeq" id="WP_092188640.1">
    <property type="nucleotide sequence ID" value="NZ_FOTO01000001.1"/>
</dbReference>
<dbReference type="InterPro" id="IPR015421">
    <property type="entry name" value="PyrdxlP-dep_Trfase_major"/>
</dbReference>
<evidence type="ECO:0000256" key="4">
    <source>
        <dbReference type="RuleBase" id="RU004508"/>
    </source>
</evidence>
<dbReference type="Gene3D" id="3.90.1150.10">
    <property type="entry name" value="Aspartate Aminotransferase, domain 1"/>
    <property type="match status" value="1"/>
</dbReference>
<comment type="caution">
    <text evidence="5">The sequence shown here is derived from an EMBL/GenBank/DDBJ whole genome shotgun (WGS) entry which is preliminary data.</text>
</comment>
<dbReference type="InterPro" id="IPR015424">
    <property type="entry name" value="PyrdxlP-dep_Trfase"/>
</dbReference>
<accession>A0A8G2BZV0</accession>
<dbReference type="PIRSF" id="PIRSF000390">
    <property type="entry name" value="PLP_StrS"/>
    <property type="match status" value="1"/>
</dbReference>
<feature type="active site" description="Proton acceptor" evidence="2">
    <location>
        <position position="184"/>
    </location>
</feature>
<dbReference type="Pfam" id="PF01041">
    <property type="entry name" value="DegT_DnrJ_EryC1"/>
    <property type="match status" value="1"/>
</dbReference>
<dbReference type="OrthoDB" id="5454373at2"/>
<dbReference type="GO" id="GO:0008483">
    <property type="term" value="F:transaminase activity"/>
    <property type="evidence" value="ECO:0007669"/>
    <property type="project" value="TreeGrafter"/>
</dbReference>
<sequence>MSGPYLRMLPPSASPLRPADIAAGIRAWMSGQGAQSLRCEVKRKFGVRHVFFATSGRAGLSASLRAMRTLCPQRDEVLLPAFTSFSVPSAVVNAGLKVGLYDVSSRTLAPDMVSLEKALNSKTLCVVACHLFGYPLVLEPLRELCRVHGAFLLDDAAQAMGARAGTELAGTMGDAGLFSLSRGKNITAVDGGIVLTDREDLAEAFGAMPALFAASGRIRTARNLALALALMVMLHPRAYWLPASLPFLGIGRSVFDPDFRLESLDELRAGIGRSALDRLDDLNAARRRTAATLHAGLQGVPGMRVVQPAAGTVPVYLRLPLLPLSGVWPGGVAPQAQALGVVRSYPLALHRISGLAPFLTSVGDYPGASLLAANLLTLPTHGHVHGDDIRAIVRVFQDLPVKRCASVKEVAA</sequence>
<evidence type="ECO:0000256" key="1">
    <source>
        <dbReference type="ARBA" id="ARBA00037999"/>
    </source>
</evidence>
<dbReference type="Proteomes" id="UP000199581">
    <property type="component" value="Unassembled WGS sequence"/>
</dbReference>
<evidence type="ECO:0000256" key="3">
    <source>
        <dbReference type="PIRSR" id="PIRSR000390-2"/>
    </source>
</evidence>
<reference evidence="5 6" key="1">
    <citation type="submission" date="2016-10" db="EMBL/GenBank/DDBJ databases">
        <authorList>
            <person name="Varghese N."/>
            <person name="Submissions S."/>
        </authorList>
    </citation>
    <scope>NUCLEOTIDE SEQUENCE [LARGE SCALE GENOMIC DNA]</scope>
    <source>
        <strain evidence="5 6">DSM 1741</strain>
    </source>
</reference>
<dbReference type="GO" id="GO:0030170">
    <property type="term" value="F:pyridoxal phosphate binding"/>
    <property type="evidence" value="ECO:0007669"/>
    <property type="project" value="TreeGrafter"/>
</dbReference>
<proteinExistence type="inferred from homology"/>
<evidence type="ECO:0000313" key="5">
    <source>
        <dbReference type="EMBL" id="SFL28400.1"/>
    </source>
</evidence>
<dbReference type="InterPro" id="IPR015422">
    <property type="entry name" value="PyrdxlP-dep_Trfase_small"/>
</dbReference>
<dbReference type="PANTHER" id="PTHR30244">
    <property type="entry name" value="TRANSAMINASE"/>
    <property type="match status" value="1"/>
</dbReference>
<evidence type="ECO:0000256" key="2">
    <source>
        <dbReference type="PIRSR" id="PIRSR000390-1"/>
    </source>
</evidence>
<dbReference type="AlphaFoldDB" id="A0A8G2BZV0"/>
<dbReference type="Gene3D" id="3.40.640.10">
    <property type="entry name" value="Type I PLP-dependent aspartate aminotransferase-like (Major domain)"/>
    <property type="match status" value="1"/>
</dbReference>
<feature type="modified residue" description="N6-(pyridoxal phosphate)lysine" evidence="3">
    <location>
        <position position="184"/>
    </location>
</feature>
<dbReference type="EMBL" id="FOTO01000001">
    <property type="protein sequence ID" value="SFL28400.1"/>
    <property type="molecule type" value="Genomic_DNA"/>
</dbReference>
<dbReference type="PANTHER" id="PTHR30244:SF34">
    <property type="entry name" value="DTDP-4-AMINO-4,6-DIDEOXYGALACTOSE TRANSAMINASE"/>
    <property type="match status" value="1"/>
</dbReference>
<comment type="similarity">
    <text evidence="1 4">Belongs to the DegT/DnrJ/EryC1 family.</text>
</comment>
<evidence type="ECO:0000313" key="6">
    <source>
        <dbReference type="Proteomes" id="UP000199581"/>
    </source>
</evidence>
<protein>
    <submittedName>
        <fullName evidence="5">dTDP-4-amino-4,6-dideoxygalactose transaminase</fullName>
    </submittedName>
</protein>
<dbReference type="InterPro" id="IPR000653">
    <property type="entry name" value="DegT/StrS_aminotransferase"/>
</dbReference>
<gene>
    <name evidence="5" type="ORF">SAMN05421830_101349</name>
</gene>
<dbReference type="SUPFAM" id="SSF53383">
    <property type="entry name" value="PLP-dependent transferases"/>
    <property type="match status" value="1"/>
</dbReference>